<feature type="transmembrane region" description="Helical" evidence="5">
    <location>
        <begin position="15"/>
        <end position="37"/>
    </location>
</feature>
<keyword evidence="2 5" id="KW-0812">Transmembrane</keyword>
<evidence type="ECO:0000256" key="3">
    <source>
        <dbReference type="ARBA" id="ARBA00022989"/>
    </source>
</evidence>
<evidence type="ECO:0000256" key="2">
    <source>
        <dbReference type="ARBA" id="ARBA00022692"/>
    </source>
</evidence>
<comment type="subcellular location">
    <subcellularLocation>
        <location evidence="1">Membrane</location>
        <topology evidence="1">Multi-pass membrane protein</topology>
    </subcellularLocation>
</comment>
<sequence length="149" mass="17099">MLKKVNHMVFRGKRLLAGLIDFIIVTLLVNIPFPIFMETGLEGWFLVYLLIIFIGYGYILEGRNNQTVGKKVMGLKVVSSKTGKSEIFVWQLLIRNVFRPLDYIGFWGVIPITLFKRRLGEFLSLTEVRENPRVSSSKGGTKMNEKSEK</sequence>
<dbReference type="AlphaFoldDB" id="A0A7T6Z629"/>
<keyword evidence="8" id="KW-1185">Reference proteome</keyword>
<feature type="transmembrane region" description="Helical" evidence="5">
    <location>
        <begin position="43"/>
        <end position="60"/>
    </location>
</feature>
<dbReference type="EMBL" id="CP054705">
    <property type="protein sequence ID" value="QQK77655.1"/>
    <property type="molecule type" value="Genomic_DNA"/>
</dbReference>
<accession>A0A7T6Z629</accession>
<dbReference type="Pfam" id="PF06271">
    <property type="entry name" value="RDD"/>
    <property type="match status" value="1"/>
</dbReference>
<dbReference type="InterPro" id="IPR010432">
    <property type="entry name" value="RDD"/>
</dbReference>
<protein>
    <submittedName>
        <fullName evidence="7">RDD family protein</fullName>
    </submittedName>
</protein>
<evidence type="ECO:0000259" key="6">
    <source>
        <dbReference type="Pfam" id="PF06271"/>
    </source>
</evidence>
<reference evidence="7 8" key="1">
    <citation type="submission" date="2020-06" db="EMBL/GenBank/DDBJ databases">
        <title>Genomic analysis of Salicibibacter sp. NKC5-3.</title>
        <authorList>
            <person name="Oh Y.J."/>
        </authorList>
    </citation>
    <scope>NUCLEOTIDE SEQUENCE [LARGE SCALE GENOMIC DNA]</scope>
    <source>
        <strain evidence="7 8">NKC5-3</strain>
    </source>
</reference>
<dbReference type="KEGG" id="scia:HUG15_20090"/>
<feature type="domain" description="RDD" evidence="6">
    <location>
        <begin position="12"/>
        <end position="102"/>
    </location>
</feature>
<evidence type="ECO:0000256" key="1">
    <source>
        <dbReference type="ARBA" id="ARBA00004141"/>
    </source>
</evidence>
<proteinExistence type="predicted"/>
<evidence type="ECO:0000256" key="4">
    <source>
        <dbReference type="ARBA" id="ARBA00023136"/>
    </source>
</evidence>
<gene>
    <name evidence="7" type="ORF">HUG15_20090</name>
</gene>
<evidence type="ECO:0000313" key="8">
    <source>
        <dbReference type="Proteomes" id="UP000595823"/>
    </source>
</evidence>
<dbReference type="Proteomes" id="UP000595823">
    <property type="component" value="Chromosome"/>
</dbReference>
<dbReference type="GO" id="GO:0016020">
    <property type="term" value="C:membrane"/>
    <property type="evidence" value="ECO:0007669"/>
    <property type="project" value="UniProtKB-SubCell"/>
</dbReference>
<keyword evidence="3 5" id="KW-1133">Transmembrane helix</keyword>
<organism evidence="7 8">
    <name type="scientific">Salicibibacter cibarius</name>
    <dbReference type="NCBI Taxonomy" id="2743000"/>
    <lineage>
        <taxon>Bacteria</taxon>
        <taxon>Bacillati</taxon>
        <taxon>Bacillota</taxon>
        <taxon>Bacilli</taxon>
        <taxon>Bacillales</taxon>
        <taxon>Bacillaceae</taxon>
        <taxon>Salicibibacter</taxon>
    </lineage>
</organism>
<name>A0A7T6Z629_9BACI</name>
<keyword evidence="4 5" id="KW-0472">Membrane</keyword>
<evidence type="ECO:0000313" key="7">
    <source>
        <dbReference type="EMBL" id="QQK77655.1"/>
    </source>
</evidence>
<evidence type="ECO:0000256" key="5">
    <source>
        <dbReference type="SAM" id="Phobius"/>
    </source>
</evidence>